<evidence type="ECO:0000313" key="2">
    <source>
        <dbReference type="Proteomes" id="UP000234681"/>
    </source>
</evidence>
<dbReference type="AlphaFoldDB" id="A6HV72"/>
<proteinExistence type="predicted"/>
<evidence type="ECO:0000313" key="1">
    <source>
        <dbReference type="EMBL" id="EDL82008.1"/>
    </source>
</evidence>
<gene>
    <name evidence="1" type="ORF">rCG_28833</name>
</gene>
<dbReference type="Proteomes" id="UP000234681">
    <property type="component" value="Chromosome 2"/>
</dbReference>
<name>A6HV72_RAT</name>
<reference evidence="2" key="1">
    <citation type="submission" date="2005-09" db="EMBL/GenBank/DDBJ databases">
        <authorList>
            <person name="Mural R.J."/>
            <person name="Li P.W."/>
            <person name="Adams M.D."/>
            <person name="Amanatides P.G."/>
            <person name="Baden-Tillson H."/>
            <person name="Barnstead M."/>
            <person name="Chin S.H."/>
            <person name="Dew I."/>
            <person name="Evans C.A."/>
            <person name="Ferriera S."/>
            <person name="Flanigan M."/>
            <person name="Fosler C."/>
            <person name="Glodek A."/>
            <person name="Gu Z."/>
            <person name="Holt R.A."/>
            <person name="Jennings D."/>
            <person name="Kraft C.L."/>
            <person name="Lu F."/>
            <person name="Nguyen T."/>
            <person name="Nusskern D.R."/>
            <person name="Pfannkoch C.M."/>
            <person name="Sitter C."/>
            <person name="Sutton G.G."/>
            <person name="Venter J.C."/>
            <person name="Wang Z."/>
            <person name="Woodage T."/>
            <person name="Zheng X.H."/>
            <person name="Zhong F."/>
        </authorList>
    </citation>
    <scope>NUCLEOTIDE SEQUENCE [LARGE SCALE GENOMIC DNA]</scope>
    <source>
        <strain>BN</strain>
        <strain evidence="2">Sprague-Dawley</strain>
    </source>
</reference>
<dbReference type="EMBL" id="CH473952">
    <property type="protein sequence ID" value="EDL82008.1"/>
    <property type="molecule type" value="Genomic_DNA"/>
</dbReference>
<protein>
    <submittedName>
        <fullName evidence="1">RCG28833</fullName>
    </submittedName>
</protein>
<organism evidence="1 2">
    <name type="scientific">Rattus norvegicus</name>
    <name type="common">Rat</name>
    <dbReference type="NCBI Taxonomy" id="10116"/>
    <lineage>
        <taxon>Eukaryota</taxon>
        <taxon>Metazoa</taxon>
        <taxon>Chordata</taxon>
        <taxon>Craniata</taxon>
        <taxon>Vertebrata</taxon>
        <taxon>Euteleostomi</taxon>
        <taxon>Mammalia</taxon>
        <taxon>Eutheria</taxon>
        <taxon>Euarchontoglires</taxon>
        <taxon>Glires</taxon>
        <taxon>Rodentia</taxon>
        <taxon>Myomorpha</taxon>
        <taxon>Muroidea</taxon>
        <taxon>Muridae</taxon>
        <taxon>Murinae</taxon>
        <taxon>Rattus</taxon>
    </lineage>
</organism>
<sequence length="46" mass="5187">MSQGSPGHRLLSAVSRFLSVSPVGLLAWHTNHYYYGTMTCWFSNII</sequence>
<accession>A6HV72</accession>